<keyword evidence="1" id="KW-0012">Acyltransferase</keyword>
<evidence type="ECO:0000313" key="2">
    <source>
        <dbReference type="Proteomes" id="UP001301012"/>
    </source>
</evidence>
<dbReference type="EMBL" id="JASKYM010000001">
    <property type="protein sequence ID" value="MDK2562509.1"/>
    <property type="molecule type" value="Genomic_DNA"/>
</dbReference>
<gene>
    <name evidence="1" type="primary">ortA</name>
    <name evidence="1" type="ORF">QOZ84_03030</name>
</gene>
<keyword evidence="1" id="KW-0808">Transferase</keyword>
<reference evidence="1 2" key="1">
    <citation type="submission" date="2023-05" db="EMBL/GenBank/DDBJ databases">
        <title>Rombocin, a short stable natural nisin variant, displays selective antimicrobial activity against Listeria monocytogenes and employs dual mode of action to kill target bacterial strains.</title>
        <authorList>
            <person name="Wambui J."/>
            <person name="Stephan R."/>
            <person name="Kuipers O.P."/>
        </authorList>
    </citation>
    <scope>NUCLEOTIDE SEQUENCE [LARGE SCALE GENOMIC DNA]</scope>
    <source>
        <strain evidence="1 2">RC002</strain>
    </source>
</reference>
<dbReference type="EC" id="2.3.1.263" evidence="1"/>
<proteinExistence type="predicted"/>
<comment type="caution">
    <text evidence="1">The sequence shown here is derived from an EMBL/GenBank/DDBJ whole genome shotgun (WGS) entry which is preliminary data.</text>
</comment>
<name>A0ABT7E6F5_9FIRM</name>
<keyword evidence="2" id="KW-1185">Reference proteome</keyword>
<dbReference type="Pfam" id="PF22010">
    <property type="entry name" value="OrtA"/>
    <property type="match status" value="1"/>
</dbReference>
<evidence type="ECO:0000313" key="1">
    <source>
        <dbReference type="EMBL" id="MDK2562509.1"/>
    </source>
</evidence>
<organism evidence="1 2">
    <name type="scientific">Romboutsia sedimentorum</name>
    <dbReference type="NCBI Taxonomy" id="1368474"/>
    <lineage>
        <taxon>Bacteria</taxon>
        <taxon>Bacillati</taxon>
        <taxon>Bacillota</taxon>
        <taxon>Clostridia</taxon>
        <taxon>Peptostreptococcales</taxon>
        <taxon>Peptostreptococcaceae</taxon>
        <taxon>Romboutsia</taxon>
    </lineage>
</organism>
<dbReference type="GO" id="GO:0016746">
    <property type="term" value="F:acyltransferase activity"/>
    <property type="evidence" value="ECO:0007669"/>
    <property type="project" value="UniProtKB-KW"/>
</dbReference>
<dbReference type="InterPro" id="IPR047755">
    <property type="entry name" value="OrtA"/>
</dbReference>
<accession>A0ABT7E6F5</accession>
<protein>
    <submittedName>
        <fullName evidence="1">2-amino-4-oxopentanoate thiolase subunit OrtA</fullName>
        <ecNumber evidence="1">2.3.1.263</ecNumber>
    </submittedName>
</protein>
<dbReference type="Proteomes" id="UP001301012">
    <property type="component" value="Unassembled WGS sequence"/>
</dbReference>
<sequence>MDARRGDWVIIHNTVLDSSQRAPQVPEDTKLHPLETWVKGFIDRDANISDLVKVKTITGRCVEGNLVNVNPYYTHDYGKCIPELLQIGLQARDILFGGELND</sequence>
<dbReference type="RefSeq" id="WP_284131484.1">
    <property type="nucleotide sequence ID" value="NZ_JASKYM010000001.1"/>
</dbReference>
<dbReference type="NCBIfam" id="NF040739">
    <property type="entry name" value="ornith_OrtA"/>
    <property type="match status" value="1"/>
</dbReference>